<evidence type="ECO:0000313" key="25">
    <source>
        <dbReference type="Proteomes" id="UP000515126"/>
    </source>
</evidence>
<sequence>MGEEQSTVSGSGGARASGGGSAGQPESPRPRGDRVRTAGPRAAASSSRPNGGGGGGRDPGCVDASVQEPASNRAPARLPLSGPLDPQSLELQLEREAEGAGLREAPPGQQPPDGLLLDVLAQRHPPPAKPQVLCSVYCVESDLPEAPSAESPSPSESPPQAPLGPIPASPPPSFPSSPLSLPADPLSPDGGSIELEFYLAPEPFSVPGLLGAPPYSGLGGVGDPYAPLMVLMCRVCLEDKPIKPLPCCKKAVCEECLKIYLSSQVQLGQVEIKCPVTECFEFLEETTVVYNLTHEDSIKYKYFLELGRIDSSTKPCPQCKHFTTFKKKGHIPTPSRSESRYKIQCPTCQLIWCFKCHSPWHEGVNCKEYKKGDKLLRHWASEIEHGQRNAQKCPKCKIHIQRTEGCDHMTCSQCNTNFCYRCGERYRQLRFFGDHTSNLSIFGCKYRYLPERPHLRRLVRGSVCAGKLFIAPLILVLGLALGAIAVVIGLFVFPIYCLCKKQRKRSRTGMHW</sequence>
<keyword evidence="15 23" id="KW-0472">Membrane</keyword>
<dbReference type="GO" id="GO:0061630">
    <property type="term" value="F:ubiquitin protein ligase activity"/>
    <property type="evidence" value="ECO:0007669"/>
    <property type="project" value="UniProtKB-EC"/>
</dbReference>
<evidence type="ECO:0000256" key="8">
    <source>
        <dbReference type="ARBA" id="ARBA00022692"/>
    </source>
</evidence>
<evidence type="ECO:0000313" key="26">
    <source>
        <dbReference type="RefSeq" id="XP_021029983.1"/>
    </source>
</evidence>
<evidence type="ECO:0000256" key="11">
    <source>
        <dbReference type="ARBA" id="ARBA00022771"/>
    </source>
</evidence>
<evidence type="ECO:0000256" key="7">
    <source>
        <dbReference type="ARBA" id="ARBA00022679"/>
    </source>
</evidence>
<dbReference type="GO" id="GO:0016020">
    <property type="term" value="C:membrane"/>
    <property type="evidence" value="ECO:0007669"/>
    <property type="project" value="UniProtKB-SubCell"/>
</dbReference>
<dbReference type="InterPro" id="IPR013083">
    <property type="entry name" value="Znf_RING/FYVE/PHD"/>
</dbReference>
<dbReference type="InterPro" id="IPR002867">
    <property type="entry name" value="IBR_dom"/>
</dbReference>
<evidence type="ECO:0000256" key="10">
    <source>
        <dbReference type="ARBA" id="ARBA00022737"/>
    </source>
</evidence>
<name>A0A6P5QAU2_MUSCR</name>
<dbReference type="GO" id="GO:0016567">
    <property type="term" value="P:protein ubiquitination"/>
    <property type="evidence" value="ECO:0007669"/>
    <property type="project" value="InterPro"/>
</dbReference>
<feature type="transmembrane region" description="Helical" evidence="23">
    <location>
        <begin position="469"/>
        <end position="498"/>
    </location>
</feature>
<dbReference type="CDD" id="cd20342">
    <property type="entry name" value="BRcat_RBR_RNF217"/>
    <property type="match status" value="1"/>
</dbReference>
<evidence type="ECO:0000256" key="5">
    <source>
        <dbReference type="ARBA" id="ARBA00012251"/>
    </source>
</evidence>
<evidence type="ECO:0000256" key="17">
    <source>
        <dbReference type="ARBA" id="ARBA00061413"/>
    </source>
</evidence>
<keyword evidence="6" id="KW-0963">Cytoplasm</keyword>
<dbReference type="CTD" id="154214"/>
<dbReference type="InterPro" id="IPR031127">
    <property type="entry name" value="E3_UB_ligase_RBR"/>
</dbReference>
<organism evidence="25 26">
    <name type="scientific">Mus caroli</name>
    <name type="common">Ryukyu mouse</name>
    <name type="synonym">Ricefield mouse</name>
    <dbReference type="NCBI Taxonomy" id="10089"/>
    <lineage>
        <taxon>Eukaryota</taxon>
        <taxon>Metazoa</taxon>
        <taxon>Chordata</taxon>
        <taxon>Craniata</taxon>
        <taxon>Vertebrata</taxon>
        <taxon>Euteleostomi</taxon>
        <taxon>Mammalia</taxon>
        <taxon>Eutheria</taxon>
        <taxon>Euarchontoglires</taxon>
        <taxon>Glires</taxon>
        <taxon>Rodentia</taxon>
        <taxon>Myomorpha</taxon>
        <taxon>Muroidea</taxon>
        <taxon>Muridae</taxon>
        <taxon>Murinae</taxon>
        <taxon>Mus</taxon>
        <taxon>Mus</taxon>
    </lineage>
</organism>
<feature type="compositionally biased region" description="Low complexity" evidence="22">
    <location>
        <begin position="99"/>
        <end position="118"/>
    </location>
</feature>
<dbReference type="GO" id="GO:0008270">
    <property type="term" value="F:zinc ion binding"/>
    <property type="evidence" value="ECO:0007669"/>
    <property type="project" value="UniProtKB-KW"/>
</dbReference>
<evidence type="ECO:0000256" key="18">
    <source>
        <dbReference type="ARBA" id="ARBA00065998"/>
    </source>
</evidence>
<proteinExistence type="inferred from homology"/>
<feature type="compositionally biased region" description="Low complexity" evidence="22">
    <location>
        <begin position="144"/>
        <end position="154"/>
    </location>
</feature>
<feature type="compositionally biased region" description="Low complexity" evidence="22">
    <location>
        <begin position="176"/>
        <end position="186"/>
    </location>
</feature>
<evidence type="ECO:0000256" key="3">
    <source>
        <dbReference type="ARBA" id="ARBA00004496"/>
    </source>
</evidence>
<comment type="subcellular location">
    <subcellularLocation>
        <location evidence="3">Cytoplasm</location>
    </subcellularLocation>
    <subcellularLocation>
        <location evidence="2">Membrane</location>
        <topology evidence="2">Single-pass membrane protein</topology>
    </subcellularLocation>
</comment>
<dbReference type="FunFam" id="1.20.120.1750:FF:000008">
    <property type="entry name" value="RBR-type E3 ubiquitin transferase"/>
    <property type="match status" value="1"/>
</dbReference>
<feature type="domain" description="RING-type" evidence="24">
    <location>
        <begin position="229"/>
        <end position="448"/>
    </location>
</feature>
<dbReference type="Pfam" id="PF01485">
    <property type="entry name" value="IBR"/>
    <property type="match status" value="1"/>
</dbReference>
<keyword evidence="14 23" id="KW-1133">Transmembrane helix</keyword>
<dbReference type="InterPro" id="IPR044066">
    <property type="entry name" value="TRIAD_supradom"/>
</dbReference>
<feature type="region of interest" description="Disordered" evidence="22">
    <location>
        <begin position="1"/>
        <end position="120"/>
    </location>
</feature>
<dbReference type="Proteomes" id="UP000515126">
    <property type="component" value="Chromosome 10"/>
</dbReference>
<evidence type="ECO:0000256" key="9">
    <source>
        <dbReference type="ARBA" id="ARBA00022723"/>
    </source>
</evidence>
<dbReference type="SMART" id="SM00647">
    <property type="entry name" value="IBR"/>
    <property type="match status" value="2"/>
</dbReference>
<evidence type="ECO:0000259" key="24">
    <source>
        <dbReference type="PROSITE" id="PS51873"/>
    </source>
</evidence>
<dbReference type="AlphaFoldDB" id="A0A6P5QAU2"/>
<comment type="similarity">
    <text evidence="17">Belongs to the RBR family. RNF217 subfamily.</text>
</comment>
<keyword evidence="25" id="KW-1185">Reference proteome</keyword>
<evidence type="ECO:0000256" key="20">
    <source>
        <dbReference type="ARBA" id="ARBA00080640"/>
    </source>
</evidence>
<evidence type="ECO:0000256" key="2">
    <source>
        <dbReference type="ARBA" id="ARBA00004167"/>
    </source>
</evidence>
<evidence type="ECO:0000256" key="23">
    <source>
        <dbReference type="SAM" id="Phobius"/>
    </source>
</evidence>
<dbReference type="PROSITE" id="PS51873">
    <property type="entry name" value="TRIAD"/>
    <property type="match status" value="1"/>
</dbReference>
<evidence type="ECO:0000256" key="13">
    <source>
        <dbReference type="ARBA" id="ARBA00022833"/>
    </source>
</evidence>
<dbReference type="PANTHER" id="PTHR11685">
    <property type="entry name" value="RBR FAMILY RING FINGER AND IBR DOMAIN-CONTAINING"/>
    <property type="match status" value="1"/>
</dbReference>
<dbReference type="EC" id="2.3.2.31" evidence="5"/>
<keyword evidence="10" id="KW-0677">Repeat</keyword>
<evidence type="ECO:0000256" key="16">
    <source>
        <dbReference type="ARBA" id="ARBA00054457"/>
    </source>
</evidence>
<keyword evidence="11" id="KW-0863">Zinc-finger</keyword>
<dbReference type="Gene3D" id="3.30.40.10">
    <property type="entry name" value="Zinc/RING finger domain, C3HC4 (zinc finger)"/>
    <property type="match status" value="1"/>
</dbReference>
<dbReference type="InterPro" id="IPR047552">
    <property type="entry name" value="Rcat_RBR_RNF217"/>
</dbReference>
<dbReference type="FunFam" id="3.30.40.10:FF:000264">
    <property type="entry name" value="RBR-type E3 ubiquitin transferase"/>
    <property type="match status" value="1"/>
</dbReference>
<dbReference type="GO" id="GO:0005737">
    <property type="term" value="C:cytoplasm"/>
    <property type="evidence" value="ECO:0007669"/>
    <property type="project" value="UniProtKB-SubCell"/>
</dbReference>
<dbReference type="GeneID" id="110303269"/>
<feature type="compositionally biased region" description="Low complexity" evidence="22">
    <location>
        <begin position="39"/>
        <end position="49"/>
    </location>
</feature>
<dbReference type="KEGG" id="mcal:110303269"/>
<dbReference type="Pfam" id="PF22191">
    <property type="entry name" value="IBR_1"/>
    <property type="match status" value="1"/>
</dbReference>
<evidence type="ECO:0000256" key="4">
    <source>
        <dbReference type="ARBA" id="ARBA00004906"/>
    </source>
</evidence>
<comment type="subunit">
    <text evidence="18">Interacts with HAX1.</text>
</comment>
<evidence type="ECO:0000256" key="14">
    <source>
        <dbReference type="ARBA" id="ARBA00022989"/>
    </source>
</evidence>
<feature type="compositionally biased region" description="Gly residues" evidence="22">
    <location>
        <begin position="10"/>
        <end position="22"/>
    </location>
</feature>
<dbReference type="InterPro" id="IPR047550">
    <property type="entry name" value="RNF217_RBR_vRING-HC"/>
</dbReference>
<evidence type="ECO:0000256" key="22">
    <source>
        <dbReference type="SAM" id="MobiDB-lite"/>
    </source>
</evidence>
<keyword evidence="12" id="KW-0833">Ubl conjugation pathway</keyword>
<feature type="compositionally biased region" description="Pro residues" evidence="22">
    <location>
        <begin position="155"/>
        <end position="175"/>
    </location>
</feature>
<accession>A0A6P5QAU2</accession>
<feature type="region of interest" description="Disordered" evidence="22">
    <location>
        <begin position="144"/>
        <end position="186"/>
    </location>
</feature>
<comment type="pathway">
    <text evidence="4">Protein modification; protein ubiquitination.</text>
</comment>
<dbReference type="RefSeq" id="XP_021029983.1">
    <property type="nucleotide sequence ID" value="XM_021174324.1"/>
</dbReference>
<evidence type="ECO:0000256" key="15">
    <source>
        <dbReference type="ARBA" id="ARBA00023136"/>
    </source>
</evidence>
<comment type="catalytic activity">
    <reaction evidence="1">
        <text>[E2 ubiquitin-conjugating enzyme]-S-ubiquitinyl-L-cysteine + [acceptor protein]-L-lysine = [E2 ubiquitin-conjugating enzyme]-L-cysteine + [acceptor protein]-N(6)-ubiquitinyl-L-lysine.</text>
        <dbReference type="EC" id="2.3.2.31"/>
    </reaction>
</comment>
<keyword evidence="13" id="KW-0862">Zinc</keyword>
<dbReference type="SUPFAM" id="SSF57850">
    <property type="entry name" value="RING/U-box"/>
    <property type="match status" value="3"/>
</dbReference>
<evidence type="ECO:0000256" key="1">
    <source>
        <dbReference type="ARBA" id="ARBA00001798"/>
    </source>
</evidence>
<comment type="function">
    <text evidence="16">E3 ubiquitin-protein ligase which accepts ubiquitin from E2 ubiquitin-conjugating enzymes in the form of a thioester and then directly transfers the ubiquitin to targeted substrates. Mediates the degradation of the iron exporter ferroportin/SLC40A1 and thus regulates iron homeostasis.</text>
</comment>
<gene>
    <name evidence="26" type="primary">Rnf217</name>
</gene>
<keyword evidence="8 23" id="KW-0812">Transmembrane</keyword>
<keyword evidence="9" id="KW-0479">Metal-binding</keyword>
<evidence type="ECO:0000256" key="19">
    <source>
        <dbReference type="ARBA" id="ARBA00067769"/>
    </source>
</evidence>
<evidence type="ECO:0000256" key="12">
    <source>
        <dbReference type="ARBA" id="ARBA00022786"/>
    </source>
</evidence>
<dbReference type="CDD" id="cd16622">
    <property type="entry name" value="vRING-HC-C4C4_RBR_RNF217"/>
    <property type="match status" value="1"/>
</dbReference>
<protein>
    <recommendedName>
        <fullName evidence="19">E3 ubiquitin-protein ligase RNF217</fullName>
        <ecNumber evidence="5">2.3.2.31</ecNumber>
    </recommendedName>
    <alternativeName>
        <fullName evidence="21">IBR domain-containing protein 1</fullName>
    </alternativeName>
    <alternativeName>
        <fullName evidence="20">RING finger protein 217</fullName>
    </alternativeName>
</protein>
<evidence type="ECO:0000256" key="6">
    <source>
        <dbReference type="ARBA" id="ARBA00022490"/>
    </source>
</evidence>
<reference evidence="26" key="1">
    <citation type="submission" date="2025-08" db="UniProtKB">
        <authorList>
            <consortium name="RefSeq"/>
        </authorList>
    </citation>
    <scope>IDENTIFICATION</scope>
</reference>
<keyword evidence="7" id="KW-0808">Transferase</keyword>
<dbReference type="Gene3D" id="1.20.120.1750">
    <property type="match status" value="1"/>
</dbReference>
<evidence type="ECO:0000256" key="21">
    <source>
        <dbReference type="ARBA" id="ARBA00081613"/>
    </source>
</evidence>
<dbReference type="CDD" id="cd20350">
    <property type="entry name" value="Rcat_RBR_RNF217"/>
    <property type="match status" value="1"/>
</dbReference>
<dbReference type="InterPro" id="IPR047551">
    <property type="entry name" value="BRcat_RBR_RNF217"/>
</dbReference>